<feature type="region of interest" description="Disordered" evidence="1">
    <location>
        <begin position="16"/>
        <end position="100"/>
    </location>
</feature>
<accession>A0A5B8YG17</accession>
<organism evidence="2 3">
    <name type="scientific">Persicimonas caeni</name>
    <dbReference type="NCBI Taxonomy" id="2292766"/>
    <lineage>
        <taxon>Bacteria</taxon>
        <taxon>Deltaproteobacteria</taxon>
        <taxon>Bradymonadales</taxon>
        <taxon>Bradymonadaceae</taxon>
        <taxon>Persicimonas</taxon>
    </lineage>
</organism>
<keyword evidence="3" id="KW-1185">Reference proteome</keyword>
<feature type="compositionally biased region" description="Gly residues" evidence="1">
    <location>
        <begin position="61"/>
        <end position="73"/>
    </location>
</feature>
<dbReference type="AlphaFoldDB" id="A0A4Y6Q1E0"/>
<proteinExistence type="predicted"/>
<evidence type="ECO:0000313" key="2">
    <source>
        <dbReference type="EMBL" id="QDG54322.1"/>
    </source>
</evidence>
<dbReference type="Proteomes" id="UP000315995">
    <property type="component" value="Chromosome"/>
</dbReference>
<reference evidence="2 3" key="1">
    <citation type="submission" date="2019-06" db="EMBL/GenBank/DDBJ databases">
        <title>Persicimonas caeni gen. nov., sp. nov., a predatory bacterium isolated from solar saltern.</title>
        <authorList>
            <person name="Wang S."/>
        </authorList>
    </citation>
    <scope>NUCLEOTIDE SEQUENCE [LARGE SCALE GENOMIC DNA]</scope>
    <source>
        <strain evidence="2 3">YN101</strain>
    </source>
</reference>
<evidence type="ECO:0000313" key="3">
    <source>
        <dbReference type="Proteomes" id="UP000315995"/>
    </source>
</evidence>
<dbReference type="RefSeq" id="WP_141200766.1">
    <property type="nucleotide sequence ID" value="NZ_CP041186.1"/>
</dbReference>
<evidence type="ECO:0000256" key="1">
    <source>
        <dbReference type="SAM" id="MobiDB-lite"/>
    </source>
</evidence>
<dbReference type="OrthoDB" id="5764172at2"/>
<sequence length="247" mass="25595">MLVGFSLLGTACESDEFQDAPSASAPDRAQAQAPSATPPARPGASQNLPADHPPVAQRGGTAAGGQMGGGQMGGNSQVAPPQTDQQGMSPSQFGKVGPLRWSTPESWRAVKPASSFRLAEYHLPGEQGGQPATLTAFYFGKGAGGSIQANFDRWVGQFTQTEAKPVQTTRQVNGLKVHLIDVSGTFQVGAAMGGGQAQPNWRMRGAIVESQAGNFFFKLTGPKSTVAAHQDGFESFVSSFKAAGSGE</sequence>
<evidence type="ECO:0008006" key="4">
    <source>
        <dbReference type="Google" id="ProtNLM"/>
    </source>
</evidence>
<feature type="compositionally biased region" description="Polar residues" evidence="1">
    <location>
        <begin position="75"/>
        <end position="92"/>
    </location>
</feature>
<protein>
    <recommendedName>
        <fullName evidence="4">Lipoprotein</fullName>
    </recommendedName>
</protein>
<name>A0A4Y6Q1E0_PERCE</name>
<dbReference type="EMBL" id="CP041186">
    <property type="protein sequence ID" value="QDG54322.1"/>
    <property type="molecule type" value="Genomic_DNA"/>
</dbReference>
<accession>A0A4Y6Q1E0</accession>
<gene>
    <name evidence="2" type="ORF">FIV42_27320</name>
</gene>